<dbReference type="GO" id="GO:0016746">
    <property type="term" value="F:acyltransferase activity"/>
    <property type="evidence" value="ECO:0007669"/>
    <property type="project" value="InterPro"/>
</dbReference>
<dbReference type="Proteomes" id="UP000197065">
    <property type="component" value="Unassembled WGS sequence"/>
</dbReference>
<sequence>MSFALFHRSSAFARQGLDRRRHRRLVALAQADLVTALGLAGLPFLRHLVALLAWPAAGRFARVVARLDDDARDRGLAFAAAHALPRFAAGLDLINANALPGTGPLLVVANHPGLTDALALMTAISRDDLLILAAERPLLVELPAVSRHLVTIGDGRESRLNALKRACHHLRDGGAVLTFPGGGIEPDPALESEPLALARWSTSLELLARSVAGGLVVPALVSGVLGRQALAHPLARLRRHPADRRWLAALLQVAWPGLHDRPVRLAFGQPLVMPGRKGDPALVRRQVERQMVELLRAMGSM</sequence>
<dbReference type="RefSeq" id="WP_088559361.1">
    <property type="nucleotide sequence ID" value="NZ_FYEH01000001.1"/>
</dbReference>
<protein>
    <recommendedName>
        <fullName evidence="1">Phospholipid/glycerol acyltransferase domain-containing protein</fullName>
    </recommendedName>
</protein>
<dbReference type="InterPro" id="IPR002123">
    <property type="entry name" value="Plipid/glycerol_acylTrfase"/>
</dbReference>
<evidence type="ECO:0000259" key="1">
    <source>
        <dbReference type="SMART" id="SM00563"/>
    </source>
</evidence>
<feature type="domain" description="Phospholipid/glycerol acyltransferase" evidence="1">
    <location>
        <begin position="105"/>
        <end position="224"/>
    </location>
</feature>
<name>A0A212PVJ7_9PROT</name>
<evidence type="ECO:0000313" key="2">
    <source>
        <dbReference type="EMBL" id="SNB50976.1"/>
    </source>
</evidence>
<keyword evidence="3" id="KW-1185">Reference proteome</keyword>
<proteinExistence type="predicted"/>
<dbReference type="Pfam" id="PF01553">
    <property type="entry name" value="Acyltransferase"/>
    <property type="match status" value="1"/>
</dbReference>
<dbReference type="SUPFAM" id="SSF69593">
    <property type="entry name" value="Glycerol-3-phosphate (1)-acyltransferase"/>
    <property type="match status" value="1"/>
</dbReference>
<dbReference type="OrthoDB" id="1113830at2"/>
<dbReference type="SMART" id="SM00563">
    <property type="entry name" value="PlsC"/>
    <property type="match status" value="1"/>
</dbReference>
<reference evidence="2 3" key="1">
    <citation type="submission" date="2017-06" db="EMBL/GenBank/DDBJ databases">
        <authorList>
            <person name="Kim H.J."/>
            <person name="Triplett B.A."/>
        </authorList>
    </citation>
    <scope>NUCLEOTIDE SEQUENCE [LARGE SCALE GENOMIC DNA]</scope>
    <source>
        <strain evidence="2 3">B29T1</strain>
    </source>
</reference>
<evidence type="ECO:0000313" key="3">
    <source>
        <dbReference type="Proteomes" id="UP000197065"/>
    </source>
</evidence>
<gene>
    <name evidence="2" type="ORF">SAMN07250955_10110</name>
</gene>
<dbReference type="EMBL" id="FYEH01000001">
    <property type="protein sequence ID" value="SNB50976.1"/>
    <property type="molecule type" value="Genomic_DNA"/>
</dbReference>
<accession>A0A212PVJ7</accession>
<dbReference type="AlphaFoldDB" id="A0A212PVJ7"/>
<organism evidence="2 3">
    <name type="scientific">Arboricoccus pini</name>
    <dbReference type="NCBI Taxonomy" id="1963835"/>
    <lineage>
        <taxon>Bacteria</taxon>
        <taxon>Pseudomonadati</taxon>
        <taxon>Pseudomonadota</taxon>
        <taxon>Alphaproteobacteria</taxon>
        <taxon>Geminicoccales</taxon>
        <taxon>Geminicoccaceae</taxon>
        <taxon>Arboricoccus</taxon>
    </lineage>
</organism>